<dbReference type="EMBL" id="LAZR01001744">
    <property type="protein sequence ID" value="KKN39760.1"/>
    <property type="molecule type" value="Genomic_DNA"/>
</dbReference>
<name>A0A0F9Q709_9ZZZZ</name>
<proteinExistence type="predicted"/>
<dbReference type="AlphaFoldDB" id="A0A0F9Q709"/>
<gene>
    <name evidence="1" type="ORF">LCGC14_0740000</name>
</gene>
<organism evidence="1">
    <name type="scientific">marine sediment metagenome</name>
    <dbReference type="NCBI Taxonomy" id="412755"/>
    <lineage>
        <taxon>unclassified sequences</taxon>
        <taxon>metagenomes</taxon>
        <taxon>ecological metagenomes</taxon>
    </lineage>
</organism>
<reference evidence="1" key="1">
    <citation type="journal article" date="2015" name="Nature">
        <title>Complex archaea that bridge the gap between prokaryotes and eukaryotes.</title>
        <authorList>
            <person name="Spang A."/>
            <person name="Saw J.H."/>
            <person name="Jorgensen S.L."/>
            <person name="Zaremba-Niedzwiedzka K."/>
            <person name="Martijn J."/>
            <person name="Lind A.E."/>
            <person name="van Eijk R."/>
            <person name="Schleper C."/>
            <person name="Guy L."/>
            <person name="Ettema T.J."/>
        </authorList>
    </citation>
    <scope>NUCLEOTIDE SEQUENCE</scope>
</reference>
<accession>A0A0F9Q709</accession>
<sequence>MIPKTKNEEGWFEITVTNRNDYDVYKSWCIENISKYKILIPMVGKYEGVYMPASFYSILIEDEKDAAAFKLRWL</sequence>
<protein>
    <submittedName>
        <fullName evidence="1">Uncharacterized protein</fullName>
    </submittedName>
</protein>
<evidence type="ECO:0000313" key="1">
    <source>
        <dbReference type="EMBL" id="KKN39760.1"/>
    </source>
</evidence>
<comment type="caution">
    <text evidence="1">The sequence shown here is derived from an EMBL/GenBank/DDBJ whole genome shotgun (WGS) entry which is preliminary data.</text>
</comment>